<evidence type="ECO:0000256" key="3">
    <source>
        <dbReference type="ARBA" id="ARBA00023163"/>
    </source>
</evidence>
<dbReference type="Proteomes" id="UP000271469">
    <property type="component" value="Chromosome"/>
</dbReference>
<dbReference type="InterPro" id="IPR036390">
    <property type="entry name" value="WH_DNA-bd_sf"/>
</dbReference>
<dbReference type="PANTHER" id="PTHR33154:SF33">
    <property type="entry name" value="TRANSCRIPTIONAL REPRESSOR SDPR"/>
    <property type="match status" value="1"/>
</dbReference>
<evidence type="ECO:0000313" key="6">
    <source>
        <dbReference type="Proteomes" id="UP000271469"/>
    </source>
</evidence>
<keyword evidence="1" id="KW-0805">Transcription regulation</keyword>
<dbReference type="AlphaFoldDB" id="A0A3G8JUV3"/>
<dbReference type="InterPro" id="IPR036388">
    <property type="entry name" value="WH-like_DNA-bd_sf"/>
</dbReference>
<sequence length="126" mass="14419">MYDAIADPVRRRILRSLADGPCRVVDLREALAAHHPISRPAVSRHLRVLAEAGLVVADERGRERHYRFDATPLDEVREFVHELRSARHAARPPIDDSMLDALDTEVHRTKRERRTTALVDEQEESA</sequence>
<protein>
    <submittedName>
        <fullName evidence="5">HTH-type transcriptional regulator</fullName>
    </submittedName>
</protein>
<name>A0A3G8JUV3_9ACTN</name>
<dbReference type="InterPro" id="IPR011991">
    <property type="entry name" value="ArsR-like_HTH"/>
</dbReference>
<evidence type="ECO:0000256" key="1">
    <source>
        <dbReference type="ARBA" id="ARBA00023015"/>
    </source>
</evidence>
<dbReference type="PANTHER" id="PTHR33154">
    <property type="entry name" value="TRANSCRIPTIONAL REGULATOR, ARSR FAMILY"/>
    <property type="match status" value="1"/>
</dbReference>
<dbReference type="InterPro" id="IPR001845">
    <property type="entry name" value="HTH_ArsR_DNA-bd_dom"/>
</dbReference>
<dbReference type="InterPro" id="IPR051081">
    <property type="entry name" value="HTH_MetalResp_TranReg"/>
</dbReference>
<evidence type="ECO:0000259" key="4">
    <source>
        <dbReference type="PROSITE" id="PS50987"/>
    </source>
</evidence>
<dbReference type="Pfam" id="PF01022">
    <property type="entry name" value="HTH_5"/>
    <property type="match status" value="1"/>
</dbReference>
<dbReference type="KEGG" id="gom:D7316_05142"/>
<dbReference type="GO" id="GO:0003700">
    <property type="term" value="F:DNA-binding transcription factor activity"/>
    <property type="evidence" value="ECO:0007669"/>
    <property type="project" value="InterPro"/>
</dbReference>
<gene>
    <name evidence="5" type="ORF">D7316_05142</name>
</gene>
<dbReference type="EMBL" id="CP033972">
    <property type="protein sequence ID" value="AZG48525.1"/>
    <property type="molecule type" value="Genomic_DNA"/>
</dbReference>
<accession>A0A3G8JUV3</accession>
<proteinExistence type="predicted"/>
<keyword evidence="6" id="KW-1185">Reference proteome</keyword>
<dbReference type="CDD" id="cd00090">
    <property type="entry name" value="HTH_ARSR"/>
    <property type="match status" value="1"/>
</dbReference>
<evidence type="ECO:0000313" key="5">
    <source>
        <dbReference type="EMBL" id="AZG48525.1"/>
    </source>
</evidence>
<keyword evidence="3" id="KW-0804">Transcription</keyword>
<feature type="domain" description="HTH arsR-type" evidence="4">
    <location>
        <begin position="1"/>
        <end position="91"/>
    </location>
</feature>
<keyword evidence="2" id="KW-0238">DNA-binding</keyword>
<dbReference type="SUPFAM" id="SSF46785">
    <property type="entry name" value="Winged helix' DNA-binding domain"/>
    <property type="match status" value="1"/>
</dbReference>
<organism evidence="5 6">
    <name type="scientific">Gordonia insulae</name>
    <dbReference type="NCBI Taxonomy" id="2420509"/>
    <lineage>
        <taxon>Bacteria</taxon>
        <taxon>Bacillati</taxon>
        <taxon>Actinomycetota</taxon>
        <taxon>Actinomycetes</taxon>
        <taxon>Mycobacteriales</taxon>
        <taxon>Gordoniaceae</taxon>
        <taxon>Gordonia</taxon>
    </lineage>
</organism>
<dbReference type="Gene3D" id="1.10.10.10">
    <property type="entry name" value="Winged helix-like DNA-binding domain superfamily/Winged helix DNA-binding domain"/>
    <property type="match status" value="1"/>
</dbReference>
<dbReference type="GO" id="GO:0003677">
    <property type="term" value="F:DNA binding"/>
    <property type="evidence" value="ECO:0007669"/>
    <property type="project" value="UniProtKB-KW"/>
</dbReference>
<dbReference type="PROSITE" id="PS50987">
    <property type="entry name" value="HTH_ARSR_2"/>
    <property type="match status" value="1"/>
</dbReference>
<dbReference type="SMART" id="SM00418">
    <property type="entry name" value="HTH_ARSR"/>
    <property type="match status" value="1"/>
</dbReference>
<evidence type="ECO:0000256" key="2">
    <source>
        <dbReference type="ARBA" id="ARBA00023125"/>
    </source>
</evidence>
<reference evidence="5 6" key="1">
    <citation type="submission" date="2018-11" db="EMBL/GenBank/DDBJ databases">
        <title>Gordonia insulae sp. nov., isolated from an island soil.</title>
        <authorList>
            <person name="Kim Y.S."/>
            <person name="Kim S.B."/>
        </authorList>
    </citation>
    <scope>NUCLEOTIDE SEQUENCE [LARGE SCALE GENOMIC DNA]</scope>
    <source>
        <strain evidence="5 6">MMS17-SY073</strain>
    </source>
</reference>
<dbReference type="PRINTS" id="PR00778">
    <property type="entry name" value="HTHARSR"/>
</dbReference>
<dbReference type="NCBIfam" id="NF033788">
    <property type="entry name" value="HTH_metalloreg"/>
    <property type="match status" value="1"/>
</dbReference>